<dbReference type="OMA" id="IAANKYH"/>
<gene>
    <name evidence="3" type="primary">SEL1L2</name>
</gene>
<reference evidence="4" key="1">
    <citation type="submission" date="2011-10" db="EMBL/GenBank/DDBJ databases">
        <authorList>
            <consortium name="Soft-shell Turtle Genome Consortium"/>
        </authorList>
    </citation>
    <scope>NUCLEOTIDE SEQUENCE [LARGE SCALE GENOMIC DNA]</scope>
    <source>
        <strain evidence="4">Daiwa-1</strain>
    </source>
</reference>
<comment type="similarity">
    <text evidence="1">Belongs to the sel-1 family.</text>
</comment>
<evidence type="ECO:0000313" key="3">
    <source>
        <dbReference type="Ensembl" id="ENSPSIP00000015725.1"/>
    </source>
</evidence>
<dbReference type="eggNOG" id="KOG1550">
    <property type="taxonomic scope" value="Eukaryota"/>
</dbReference>
<dbReference type="STRING" id="13735.ENSPSIP00000015725"/>
<dbReference type="Pfam" id="PF08238">
    <property type="entry name" value="Sel1"/>
    <property type="match status" value="12"/>
</dbReference>
<keyword evidence="2" id="KW-1133">Transmembrane helix</keyword>
<dbReference type="InterPro" id="IPR006597">
    <property type="entry name" value="Sel1-like"/>
</dbReference>
<dbReference type="InterPro" id="IPR050767">
    <property type="entry name" value="Sel1_AlgK"/>
</dbReference>
<keyword evidence="2" id="KW-0812">Transmembrane</keyword>
<dbReference type="SMART" id="SM00671">
    <property type="entry name" value="SEL1"/>
    <property type="match status" value="11"/>
</dbReference>
<evidence type="ECO:0000313" key="4">
    <source>
        <dbReference type="Proteomes" id="UP000007267"/>
    </source>
</evidence>
<evidence type="ECO:0000256" key="2">
    <source>
        <dbReference type="SAM" id="Phobius"/>
    </source>
</evidence>
<dbReference type="Proteomes" id="UP000007267">
    <property type="component" value="Unassembled WGS sequence"/>
</dbReference>
<dbReference type="EMBL" id="AGCU01030118">
    <property type="status" value="NOT_ANNOTATED_CDS"/>
    <property type="molecule type" value="Genomic_DNA"/>
</dbReference>
<reference evidence="3" key="3">
    <citation type="submission" date="2025-08" db="UniProtKB">
        <authorList>
            <consortium name="Ensembl"/>
        </authorList>
    </citation>
    <scope>IDENTIFICATION</scope>
</reference>
<reference evidence="3" key="4">
    <citation type="submission" date="2025-09" db="UniProtKB">
        <authorList>
            <consortium name="Ensembl"/>
        </authorList>
    </citation>
    <scope>IDENTIFICATION</scope>
</reference>
<dbReference type="HOGENOM" id="CLU_007931_2_1_1"/>
<dbReference type="Gene3D" id="1.25.40.10">
    <property type="entry name" value="Tetratricopeptide repeat domain"/>
    <property type="match status" value="2"/>
</dbReference>
<feature type="transmembrane region" description="Helical" evidence="2">
    <location>
        <begin position="574"/>
        <end position="591"/>
    </location>
</feature>
<evidence type="ECO:0000256" key="1">
    <source>
        <dbReference type="ARBA" id="ARBA00038101"/>
    </source>
</evidence>
<dbReference type="GO" id="GO:0005929">
    <property type="term" value="C:cilium"/>
    <property type="evidence" value="ECO:0007669"/>
    <property type="project" value="Ensembl"/>
</dbReference>
<dbReference type="PANTHER" id="PTHR11102:SF53">
    <property type="entry name" value="PROTEIN SEL-1 HOMOLOG 2"/>
    <property type="match status" value="1"/>
</dbReference>
<accession>K7G614</accession>
<dbReference type="EMBL" id="AGCU01030119">
    <property type="status" value="NOT_ANNOTATED_CDS"/>
    <property type="molecule type" value="Genomic_DNA"/>
</dbReference>
<keyword evidence="2" id="KW-0472">Membrane</keyword>
<proteinExistence type="inferred from homology"/>
<name>K7G614_PELSI</name>
<protein>
    <submittedName>
        <fullName evidence="3">SEL1L2 adaptor subunit of SYVN1 ubiquitin ligase</fullName>
    </submittedName>
</protein>
<dbReference type="EMBL" id="AGCU01030120">
    <property type="status" value="NOT_ANNOTATED_CDS"/>
    <property type="molecule type" value="Genomic_DNA"/>
</dbReference>
<dbReference type="GeneTree" id="ENSGT00940000161298"/>
<dbReference type="AlphaFoldDB" id="K7G614"/>
<dbReference type="GO" id="GO:0036503">
    <property type="term" value="P:ERAD pathway"/>
    <property type="evidence" value="ECO:0007669"/>
    <property type="project" value="TreeGrafter"/>
</dbReference>
<dbReference type="Ensembl" id="ENSPSIT00000015799.1">
    <property type="protein sequence ID" value="ENSPSIP00000015725.1"/>
    <property type="gene ID" value="ENSPSIG00000013896.1"/>
</dbReference>
<keyword evidence="4" id="KW-1185">Reference proteome</keyword>
<dbReference type="GO" id="GO:0005789">
    <property type="term" value="C:endoplasmic reticulum membrane"/>
    <property type="evidence" value="ECO:0007669"/>
    <property type="project" value="TreeGrafter"/>
</dbReference>
<sequence length="594" mass="67124">TVEDLSRRKKNEEQGHHLYKKSIKILKHSKSKKEKEKAYQLLTKAADMGHLKAMEKLADALLFGYHGLQNITAAVTLYETLAEKGSHKGQTALGFMFSYGIGMEYNPAKALVYYTFASLGGNLISKMILGYHYWVGINVPRNCETALTNYRKVAYLEVADKLKKNEDMLVEKVRLVEKSENLSSNNDFLDWDVHQYYKFLADRGDTQIQVYLGQLHLAGRKGLEKDHSKAFYYFLKAAKAGNTHGMALLGKMFLEGSVAVTQSNASAFKYFTMAAEKGNAVGLWGLGLLYFQGKGVPVNYTEAFKYFHKAAEKGLADAQFQLGVIYHSGTGVRKDYKLAFKYFYLASQNGQPVAVYYLAQMYAAGTGVFRSCQNAVELYRSVCELGSWSEKFLTAYFAYQGGNIDSSLSQYALLAEMGYEVAQSNSAYILETEQVKILSKEQMYPLALLLWNRAAAQGNAFARVKTGDYHFYGYGTNKDYVTAAIHYSLAVDHHIAQAMFNLAYMYEHGLGIPKDIHLAKRWYDLASETSPDASVPVFLARMKLEVNLLLSEMQLFKFIPSWKLSKLNNMLRPHWDLLIMVVIVILLVLLIRNR</sequence>
<dbReference type="GO" id="GO:0016607">
    <property type="term" value="C:nuclear speck"/>
    <property type="evidence" value="ECO:0007669"/>
    <property type="project" value="Ensembl"/>
</dbReference>
<dbReference type="SUPFAM" id="SSF81901">
    <property type="entry name" value="HCP-like"/>
    <property type="match status" value="3"/>
</dbReference>
<organism evidence="3 4">
    <name type="scientific">Pelodiscus sinensis</name>
    <name type="common">Chinese softshell turtle</name>
    <name type="synonym">Trionyx sinensis</name>
    <dbReference type="NCBI Taxonomy" id="13735"/>
    <lineage>
        <taxon>Eukaryota</taxon>
        <taxon>Metazoa</taxon>
        <taxon>Chordata</taxon>
        <taxon>Craniata</taxon>
        <taxon>Vertebrata</taxon>
        <taxon>Euteleostomi</taxon>
        <taxon>Archelosauria</taxon>
        <taxon>Testudinata</taxon>
        <taxon>Testudines</taxon>
        <taxon>Cryptodira</taxon>
        <taxon>Trionychia</taxon>
        <taxon>Trionychidae</taxon>
        <taxon>Pelodiscus</taxon>
    </lineage>
</organism>
<dbReference type="PANTHER" id="PTHR11102">
    <property type="entry name" value="SEL-1-LIKE PROTEIN"/>
    <property type="match status" value="1"/>
</dbReference>
<dbReference type="InterPro" id="IPR011990">
    <property type="entry name" value="TPR-like_helical_dom_sf"/>
</dbReference>
<reference evidence="4" key="2">
    <citation type="journal article" date="2013" name="Nat. Genet.">
        <title>The draft genomes of soft-shell turtle and green sea turtle yield insights into the development and evolution of the turtle-specific body plan.</title>
        <authorList>
            <person name="Wang Z."/>
            <person name="Pascual-Anaya J."/>
            <person name="Zadissa A."/>
            <person name="Li W."/>
            <person name="Niimura Y."/>
            <person name="Huang Z."/>
            <person name="Li C."/>
            <person name="White S."/>
            <person name="Xiong Z."/>
            <person name="Fang D."/>
            <person name="Wang B."/>
            <person name="Ming Y."/>
            <person name="Chen Y."/>
            <person name="Zheng Y."/>
            <person name="Kuraku S."/>
            <person name="Pignatelli M."/>
            <person name="Herrero J."/>
            <person name="Beal K."/>
            <person name="Nozawa M."/>
            <person name="Li Q."/>
            <person name="Wang J."/>
            <person name="Zhang H."/>
            <person name="Yu L."/>
            <person name="Shigenobu S."/>
            <person name="Wang J."/>
            <person name="Liu J."/>
            <person name="Flicek P."/>
            <person name="Searle S."/>
            <person name="Wang J."/>
            <person name="Kuratani S."/>
            <person name="Yin Y."/>
            <person name="Aken B."/>
            <person name="Zhang G."/>
            <person name="Irie N."/>
        </authorList>
    </citation>
    <scope>NUCLEOTIDE SEQUENCE [LARGE SCALE GENOMIC DNA]</scope>
    <source>
        <strain evidence="4">Daiwa-1</strain>
    </source>
</reference>